<organism evidence="3 4">
    <name type="scientific">Xanthomonas campestris pv. campestris (strain B100)</name>
    <dbReference type="NCBI Taxonomy" id="509169"/>
    <lineage>
        <taxon>Bacteria</taxon>
        <taxon>Pseudomonadati</taxon>
        <taxon>Pseudomonadota</taxon>
        <taxon>Gammaproteobacteria</taxon>
        <taxon>Lysobacterales</taxon>
        <taxon>Lysobacteraceae</taxon>
        <taxon>Xanthomonas</taxon>
    </lineage>
</organism>
<feature type="compositionally biased region" description="Basic and acidic residues" evidence="1">
    <location>
        <begin position="115"/>
        <end position="124"/>
    </location>
</feature>
<feature type="region of interest" description="Disordered" evidence="1">
    <location>
        <begin position="115"/>
        <end position="142"/>
    </location>
</feature>
<evidence type="ECO:0000259" key="2">
    <source>
        <dbReference type="Pfam" id="PF13340"/>
    </source>
</evidence>
<dbReference type="EMBL" id="AM920689">
    <property type="protein sequence ID" value="CAP52004.1"/>
    <property type="molecule type" value="Genomic_DNA"/>
</dbReference>
<dbReference type="Proteomes" id="UP000001188">
    <property type="component" value="Chromosome"/>
</dbReference>
<protein>
    <submittedName>
        <fullName evidence="3">Transposase</fullName>
    </submittedName>
</protein>
<dbReference type="Pfam" id="PF13340">
    <property type="entry name" value="DUF4096"/>
    <property type="match status" value="1"/>
</dbReference>
<dbReference type="InterPro" id="IPR025161">
    <property type="entry name" value="IS402-like_dom"/>
</dbReference>
<reference evidence="3 4" key="1">
    <citation type="journal article" date="2008" name="J. Biotechnol.">
        <title>The genome of Xanthomonas campestris pv. campestris B100 and its use for the reconstruction of metabolic pathways involved in xanthan biosynthesis.</title>
        <authorList>
            <person name="Vorholter F.J."/>
            <person name="Schneiker S."/>
            <person name="Goesmann A."/>
            <person name="Krause L."/>
            <person name="Bekel T."/>
            <person name="Kaiser O."/>
            <person name="Linke B."/>
            <person name="Patschkowski T."/>
            <person name="Ruckert C."/>
            <person name="Schmid J."/>
            <person name="Sidhu V.K."/>
            <person name="Sieber V."/>
            <person name="Tauch A."/>
            <person name="Watt S.A."/>
            <person name="Weisshaar B."/>
            <person name="Becker A."/>
            <person name="Niehaus K."/>
            <person name="Puhler A."/>
        </authorList>
    </citation>
    <scope>NUCLEOTIDE SEQUENCE [LARGE SCALE GENOMIC DNA]</scope>
    <source>
        <strain evidence="3 4">B100</strain>
    </source>
</reference>
<dbReference type="PANTHER" id="PTHR30007:SF0">
    <property type="entry name" value="TRANSPOSASE"/>
    <property type="match status" value="1"/>
</dbReference>
<dbReference type="PANTHER" id="PTHR30007">
    <property type="entry name" value="PHP DOMAIN PROTEIN"/>
    <property type="match status" value="1"/>
</dbReference>
<accession>B0RUT5</accession>
<evidence type="ECO:0000313" key="4">
    <source>
        <dbReference type="Proteomes" id="UP000001188"/>
    </source>
</evidence>
<name>B0RUT5_XANCB</name>
<evidence type="ECO:0000313" key="3">
    <source>
        <dbReference type="EMBL" id="CAP52004.1"/>
    </source>
</evidence>
<dbReference type="HOGENOM" id="CLU_055261_15_4_6"/>
<feature type="domain" description="Insertion element IS402-like" evidence="2">
    <location>
        <begin position="15"/>
        <end position="81"/>
    </location>
</feature>
<dbReference type="KEGG" id="xca:xcc-b100_2643"/>
<evidence type="ECO:0000256" key="1">
    <source>
        <dbReference type="SAM" id="MobiDB-lite"/>
    </source>
</evidence>
<dbReference type="AlphaFoldDB" id="B0RUT5"/>
<proteinExistence type="predicted"/>
<gene>
    <name evidence="3" type="ORF">XCCB100_2643</name>
</gene>
<sequence length="166" mass="19382">MQTMRMRQKIYPSDMSREQFEHVLPILEQARKRTKPRRVDMYEVWCAVLYLLRTGCQWRALPSDFPKWRTVHSYFAKWSECDDEGVSLLEQALKKSGWRGPRQTGAQRLHQVLDRGRAERKESPLKNPLQAPSVIGDSGTALKDGHPIARIQARKNAIQRSSQRRL</sequence>